<organism evidence="13 14">
    <name type="scientific">Caballeronia hypogeia</name>
    <dbReference type="NCBI Taxonomy" id="1777140"/>
    <lineage>
        <taxon>Bacteria</taxon>
        <taxon>Pseudomonadati</taxon>
        <taxon>Pseudomonadota</taxon>
        <taxon>Betaproteobacteria</taxon>
        <taxon>Burkholderiales</taxon>
        <taxon>Burkholderiaceae</taxon>
        <taxon>Caballeronia</taxon>
    </lineage>
</organism>
<evidence type="ECO:0000313" key="14">
    <source>
        <dbReference type="Proteomes" id="UP000054851"/>
    </source>
</evidence>
<dbReference type="SUPFAM" id="SSF47203">
    <property type="entry name" value="Acyl-CoA dehydrogenase C-terminal domain-like"/>
    <property type="match status" value="1"/>
</dbReference>
<dbReference type="GO" id="GO:0005737">
    <property type="term" value="C:cytoplasm"/>
    <property type="evidence" value="ECO:0007669"/>
    <property type="project" value="TreeGrafter"/>
</dbReference>
<keyword evidence="4" id="KW-0285">Flavoprotein</keyword>
<gene>
    <name evidence="13" type="ORF">AWB79_01800</name>
</gene>
<dbReference type="GO" id="GO:0050660">
    <property type="term" value="F:flavin adenine dinucleotide binding"/>
    <property type="evidence" value="ECO:0007669"/>
    <property type="project" value="InterPro"/>
</dbReference>
<dbReference type="RefSeq" id="WP_061167062.1">
    <property type="nucleotide sequence ID" value="NZ_FCOA02000004.1"/>
</dbReference>
<keyword evidence="5" id="KW-0274">FAD</keyword>
<comment type="similarity">
    <text evidence="3">Belongs to the acyl-CoA dehydrogenase family.</text>
</comment>
<dbReference type="InterPro" id="IPR006091">
    <property type="entry name" value="Acyl-CoA_Oxase/DH_mid-dom"/>
</dbReference>
<dbReference type="EMBL" id="FCOA02000004">
    <property type="protein sequence ID" value="SAK51873.1"/>
    <property type="molecule type" value="Genomic_DNA"/>
</dbReference>
<reference evidence="13" key="1">
    <citation type="submission" date="2016-01" db="EMBL/GenBank/DDBJ databases">
        <authorList>
            <person name="Peeters C."/>
        </authorList>
    </citation>
    <scope>NUCLEOTIDE SEQUENCE</scope>
    <source>
        <strain evidence="13">LMG 29322</strain>
    </source>
</reference>
<dbReference type="InterPro" id="IPR009075">
    <property type="entry name" value="AcylCo_DH/oxidase_C"/>
</dbReference>
<proteinExistence type="inferred from homology"/>
<evidence type="ECO:0000256" key="1">
    <source>
        <dbReference type="ARBA" id="ARBA00001974"/>
    </source>
</evidence>
<dbReference type="Pfam" id="PF02770">
    <property type="entry name" value="Acyl-CoA_dh_M"/>
    <property type="match status" value="1"/>
</dbReference>
<dbReference type="PANTHER" id="PTHR48083">
    <property type="entry name" value="MEDIUM-CHAIN SPECIFIC ACYL-COA DEHYDROGENASE, MITOCHONDRIAL-RELATED"/>
    <property type="match status" value="1"/>
</dbReference>
<dbReference type="GO" id="GO:0003995">
    <property type="term" value="F:acyl-CoA dehydrogenase activity"/>
    <property type="evidence" value="ECO:0007669"/>
    <property type="project" value="InterPro"/>
</dbReference>
<dbReference type="OrthoDB" id="9770681at2"/>
<dbReference type="Pfam" id="PF02771">
    <property type="entry name" value="Acyl-CoA_dh_N"/>
    <property type="match status" value="1"/>
</dbReference>
<comment type="caution">
    <text evidence="13">The sequence shown here is derived from an EMBL/GenBank/DDBJ whole genome shotgun (WGS) entry which is preliminary data.</text>
</comment>
<dbReference type="InterPro" id="IPR046373">
    <property type="entry name" value="Acyl-CoA_Oxase/DH_mid-dom_sf"/>
</dbReference>
<dbReference type="InterPro" id="IPR050741">
    <property type="entry name" value="Acyl-CoA_dehydrogenase"/>
</dbReference>
<accession>A0A158A299</accession>
<keyword evidence="14" id="KW-1185">Reference proteome</keyword>
<evidence type="ECO:0000256" key="8">
    <source>
        <dbReference type="ARBA" id="ARBA00040394"/>
    </source>
</evidence>
<dbReference type="FunFam" id="1.10.540.10:FF:000009">
    <property type="entry name" value="Probable acyl-CoA dehydrogenase"/>
    <property type="match status" value="1"/>
</dbReference>
<evidence type="ECO:0000256" key="7">
    <source>
        <dbReference type="ARBA" id="ARBA00037085"/>
    </source>
</evidence>
<dbReference type="AlphaFoldDB" id="A0A158A299"/>
<evidence type="ECO:0000256" key="5">
    <source>
        <dbReference type="ARBA" id="ARBA00022827"/>
    </source>
</evidence>
<comment type="function">
    <text evidence="7">Catalyzes the dehydrogenation at the alpha-beta position of ACP-bound acyl chains. This results in the introduction of a double bond in the lipidic chain, which is further transferred to the epsilon-amino group of lysine residue in the mycobactin core by MbtK.</text>
</comment>
<evidence type="ECO:0000259" key="11">
    <source>
        <dbReference type="Pfam" id="PF02770"/>
    </source>
</evidence>
<dbReference type="STRING" id="1777140.AWB79_01800"/>
<dbReference type="Proteomes" id="UP000054851">
    <property type="component" value="Unassembled WGS sequence"/>
</dbReference>
<comment type="cofactor">
    <cofactor evidence="1">
        <name>FAD</name>
        <dbReference type="ChEBI" id="CHEBI:57692"/>
    </cofactor>
</comment>
<dbReference type="InterPro" id="IPR036250">
    <property type="entry name" value="AcylCo_DH-like_C"/>
</dbReference>
<dbReference type="Pfam" id="PF00441">
    <property type="entry name" value="Acyl-CoA_dh_1"/>
    <property type="match status" value="1"/>
</dbReference>
<evidence type="ECO:0000256" key="6">
    <source>
        <dbReference type="ARBA" id="ARBA00023002"/>
    </source>
</evidence>
<feature type="domain" description="Acyl-CoA dehydrogenase/oxidase N-terminal" evidence="12">
    <location>
        <begin position="10"/>
        <end position="120"/>
    </location>
</feature>
<protein>
    <recommendedName>
        <fullName evidence="8">Acyl-[acyl-carrier-protein] dehydrogenase MbtN</fullName>
    </recommendedName>
    <alternativeName>
        <fullName evidence="9">Mycobactin synthase protein N</fullName>
    </alternativeName>
</protein>
<dbReference type="PANTHER" id="PTHR48083:SF20">
    <property type="entry name" value="LONG-CHAIN SPECIFIC ACYL-COA DEHYDROGENASE, MITOCHONDRIAL"/>
    <property type="match status" value="1"/>
</dbReference>
<feature type="domain" description="Acyl-CoA oxidase/dehydrogenase middle" evidence="11">
    <location>
        <begin position="125"/>
        <end position="219"/>
    </location>
</feature>
<dbReference type="Gene3D" id="1.20.140.10">
    <property type="entry name" value="Butyryl-CoA Dehydrogenase, subunit A, domain 3"/>
    <property type="match status" value="1"/>
</dbReference>
<evidence type="ECO:0000313" key="13">
    <source>
        <dbReference type="EMBL" id="SAK51873.1"/>
    </source>
</evidence>
<name>A0A158A299_9BURK</name>
<dbReference type="GO" id="GO:0033539">
    <property type="term" value="P:fatty acid beta-oxidation using acyl-CoA dehydrogenase"/>
    <property type="evidence" value="ECO:0007669"/>
    <property type="project" value="TreeGrafter"/>
</dbReference>
<dbReference type="InterPro" id="IPR006089">
    <property type="entry name" value="Acyl-CoA_DH_CS"/>
</dbReference>
<dbReference type="InterPro" id="IPR009100">
    <property type="entry name" value="AcylCoA_DH/oxidase_NM_dom_sf"/>
</dbReference>
<evidence type="ECO:0000259" key="10">
    <source>
        <dbReference type="Pfam" id="PF00441"/>
    </source>
</evidence>
<feature type="domain" description="Acyl-CoA dehydrogenase/oxidase C-terminal" evidence="10">
    <location>
        <begin position="231"/>
        <end position="379"/>
    </location>
</feature>
<dbReference type="InterPro" id="IPR013786">
    <property type="entry name" value="AcylCoA_DH/ox_N"/>
</dbReference>
<dbReference type="InterPro" id="IPR037069">
    <property type="entry name" value="AcylCoA_DH/ox_N_sf"/>
</dbReference>
<evidence type="ECO:0000256" key="3">
    <source>
        <dbReference type="ARBA" id="ARBA00009347"/>
    </source>
</evidence>
<dbReference type="PROSITE" id="PS00073">
    <property type="entry name" value="ACYL_COA_DH_2"/>
    <property type="match status" value="1"/>
</dbReference>
<evidence type="ECO:0000256" key="9">
    <source>
        <dbReference type="ARBA" id="ARBA00042660"/>
    </source>
</evidence>
<evidence type="ECO:0000259" key="12">
    <source>
        <dbReference type="Pfam" id="PF02771"/>
    </source>
</evidence>
<dbReference type="Gene3D" id="1.10.540.10">
    <property type="entry name" value="Acyl-CoA dehydrogenase/oxidase, N-terminal domain"/>
    <property type="match status" value="1"/>
</dbReference>
<keyword evidence="6" id="KW-0560">Oxidoreductase</keyword>
<evidence type="ECO:0000256" key="4">
    <source>
        <dbReference type="ARBA" id="ARBA00022630"/>
    </source>
</evidence>
<evidence type="ECO:0000256" key="2">
    <source>
        <dbReference type="ARBA" id="ARBA00005102"/>
    </source>
</evidence>
<dbReference type="SUPFAM" id="SSF56645">
    <property type="entry name" value="Acyl-CoA dehydrogenase NM domain-like"/>
    <property type="match status" value="1"/>
</dbReference>
<dbReference type="Gene3D" id="2.40.110.10">
    <property type="entry name" value="Butyryl-CoA Dehydrogenase, subunit A, domain 2"/>
    <property type="match status" value="1"/>
</dbReference>
<sequence length="379" mass="42094">MQIQRSVYREDHEMFRTTVRRFFERECLPRQAQWNEAGMVDRETWRKAGREGLLCVTLPTEYGGGGGDYGHSAVMAEEVARCGLSGVTFNMHSDIIAPYIARVGNAAQKDKWLPGACSGEIVLGIAMTEPGTGSDLKAVRTTAVRDGDEYVINGSKTFISNGISGDLFIVVCKTDPAAGAKGISLIVVEADREGFRRGRKLDKVGLHAQDTAELFFDNVRVPVSNLLGEEGMGFKYLMAELPQERFSIALAAAARLETALEQTIAYVKDRKAFGQTVWDFQNTRFKLADIQTQTIAVRLMIDHYLGEHMRRRLSLEESAVAKLFATETLGRALDEMVQLHGGYGYMLEYPVARAFVDARVNRIYGGTSEVMRELISRAL</sequence>
<dbReference type="FunFam" id="1.20.140.10:FF:000001">
    <property type="entry name" value="Acyl-CoA dehydrogenase"/>
    <property type="match status" value="1"/>
</dbReference>
<comment type="pathway">
    <text evidence="2">Siderophore biosynthesis; mycobactin biosynthesis.</text>
</comment>
<dbReference type="FunFam" id="2.40.110.10:FF:000002">
    <property type="entry name" value="Acyl-CoA dehydrogenase fadE12"/>
    <property type="match status" value="1"/>
</dbReference>